<dbReference type="RefSeq" id="WP_258828792.1">
    <property type="nucleotide sequence ID" value="NZ_JANUHA010000010.1"/>
</dbReference>
<evidence type="ECO:0000256" key="1">
    <source>
        <dbReference type="SAM" id="Phobius"/>
    </source>
</evidence>
<reference evidence="2 3" key="1">
    <citation type="submission" date="2022-08" db="EMBL/GenBank/DDBJ databases">
        <title>Reclassification of Massilia species as members of the genera Telluria, Duganella, Pseudoduganella, Mokoshia gen. nov. and Zemynaea gen. nov. using orthogonal and non-orthogonal genome-based approaches.</title>
        <authorList>
            <person name="Bowman J.P."/>
        </authorList>
    </citation>
    <scope>NUCLEOTIDE SEQUENCE [LARGE SCALE GENOMIC DNA]</scope>
    <source>
        <strain evidence="2 3">JCM 31661</strain>
    </source>
</reference>
<comment type="caution">
    <text evidence="2">The sequence shown here is derived from an EMBL/GenBank/DDBJ whole genome shotgun (WGS) entry which is preliminary data.</text>
</comment>
<organism evidence="2 3">
    <name type="scientific">Massilia agri</name>
    <dbReference type="NCBI Taxonomy" id="1886785"/>
    <lineage>
        <taxon>Bacteria</taxon>
        <taxon>Pseudomonadati</taxon>
        <taxon>Pseudomonadota</taxon>
        <taxon>Betaproteobacteria</taxon>
        <taxon>Burkholderiales</taxon>
        <taxon>Oxalobacteraceae</taxon>
        <taxon>Telluria group</taxon>
        <taxon>Massilia</taxon>
    </lineage>
</organism>
<accession>A0ABT2ANG5</accession>
<evidence type="ECO:0000313" key="3">
    <source>
        <dbReference type="Proteomes" id="UP001206572"/>
    </source>
</evidence>
<protein>
    <recommendedName>
        <fullName evidence="4">PH domain-containing protein</fullName>
    </recommendedName>
</protein>
<dbReference type="EMBL" id="JANUHA010000010">
    <property type="protein sequence ID" value="MCS0597776.1"/>
    <property type="molecule type" value="Genomic_DNA"/>
</dbReference>
<evidence type="ECO:0008006" key="4">
    <source>
        <dbReference type="Google" id="ProtNLM"/>
    </source>
</evidence>
<dbReference type="Proteomes" id="UP001206572">
    <property type="component" value="Unassembled WGS sequence"/>
</dbReference>
<feature type="transmembrane region" description="Helical" evidence="1">
    <location>
        <begin position="21"/>
        <end position="46"/>
    </location>
</feature>
<evidence type="ECO:0000313" key="2">
    <source>
        <dbReference type="EMBL" id="MCS0597776.1"/>
    </source>
</evidence>
<keyword evidence="1" id="KW-1133">Transmembrane helix</keyword>
<keyword evidence="1" id="KW-0812">Transmembrane</keyword>
<name>A0ABT2ANG5_9BURK</name>
<feature type="transmembrane region" description="Helical" evidence="1">
    <location>
        <begin position="52"/>
        <end position="70"/>
    </location>
</feature>
<gene>
    <name evidence="2" type="ORF">NX780_15620</name>
</gene>
<sequence length="166" mass="18348">MSQDAQCSFDPRVAPRDAGDAAISLAIGTCQILILFGLPGALVHALSASTTLTVATVLLLYLAFALYSVTKVELSLEGIRFVRVFGHPRFLPWSDITDVVEASRSELILHGWLWPLVLPREMSPSCTSLGHFRIQFGKRFVYFPPKDPQLFLAAVDQFSKRTVDVV</sequence>
<proteinExistence type="predicted"/>
<keyword evidence="3" id="KW-1185">Reference proteome</keyword>
<keyword evidence="1" id="KW-0472">Membrane</keyword>